<keyword evidence="1" id="KW-0472">Membrane</keyword>
<evidence type="ECO:0000256" key="1">
    <source>
        <dbReference type="SAM" id="Phobius"/>
    </source>
</evidence>
<feature type="transmembrane region" description="Helical" evidence="1">
    <location>
        <begin position="384"/>
        <end position="403"/>
    </location>
</feature>
<dbReference type="AlphaFoldDB" id="A0A1F6G9V1"/>
<feature type="transmembrane region" description="Helical" evidence="1">
    <location>
        <begin position="185"/>
        <end position="208"/>
    </location>
</feature>
<feature type="transmembrane region" description="Helical" evidence="1">
    <location>
        <begin position="62"/>
        <end position="81"/>
    </location>
</feature>
<comment type="caution">
    <text evidence="2">The sequence shown here is derived from an EMBL/GenBank/DDBJ whole genome shotgun (WGS) entry which is preliminary data.</text>
</comment>
<accession>A0A1F6G9V1</accession>
<feature type="transmembrane region" description="Helical" evidence="1">
    <location>
        <begin position="37"/>
        <end position="55"/>
    </location>
</feature>
<reference evidence="2 3" key="1">
    <citation type="journal article" date="2016" name="Nat. Commun.">
        <title>Thousands of microbial genomes shed light on interconnected biogeochemical processes in an aquifer system.</title>
        <authorList>
            <person name="Anantharaman K."/>
            <person name="Brown C.T."/>
            <person name="Hug L.A."/>
            <person name="Sharon I."/>
            <person name="Castelle C.J."/>
            <person name="Probst A.J."/>
            <person name="Thomas B.C."/>
            <person name="Singh A."/>
            <person name="Wilkins M.J."/>
            <person name="Karaoz U."/>
            <person name="Brodie E.L."/>
            <person name="Williams K.H."/>
            <person name="Hubbard S.S."/>
            <person name="Banfield J.F."/>
        </authorList>
    </citation>
    <scope>NUCLEOTIDE SEQUENCE [LARGE SCALE GENOMIC DNA]</scope>
</reference>
<evidence type="ECO:0000313" key="3">
    <source>
        <dbReference type="Proteomes" id="UP000178449"/>
    </source>
</evidence>
<dbReference type="EMBL" id="MFNE01000031">
    <property type="protein sequence ID" value="OGG94902.1"/>
    <property type="molecule type" value="Genomic_DNA"/>
</dbReference>
<keyword evidence="1" id="KW-0812">Transmembrane</keyword>
<name>A0A1F6G9V1_9PROT</name>
<sequence>MAPSFLIALFLLWHLLLPIAAISRVRVIHLATKDSGPAFWLAAALVFHLISSIAYRSLFGALGLPFWLYSVLHLGFLYLLWQDRHRWRSWTRDGLAQLGGWGRVLGFLSVATFLIYFFYTTTYKPIAQIYQDEHQRLGIVHAIALAYPPPEFHVFANNSYRYYNFTELWTANLTAFTGLDAGEVYFNWVLPGNWILILAGFWAFANALGKKNQLVLVMAFFFFFFVQGLGGDQKISHLTLRQNTFALGLALLSAALITQYLQNRRNLWLLLGLALASLLVGTKLLMLAPILGALGPLVGYLFFMRPLPLKTYLFPALFFFGLCSFWYFLVVYQPDSGGPALIWDPEHYWAKTYQVKLTEQYHCALAKTLTAWCQALWGTNGSMLWAPIVASLEYWLLALAALLWGGRELLKKPGYWFFALGGWLSQVFFFGFGFEEGASMGSIVYFFIFGAWIFSAATLCLWLEALSLKRTVFGWLVLPLMFGVSMYSYAFADLTHYQGPPTHVSHSPEEVKVMNLIKADTQPTDWVLHNFYKGPRFWSVSGIIGRRTVLSDYVGGSINQDPITYHAVQVDVERFFKGELNREETQAFLTQYQVSAILWMHRYHPYPGADPELFEVRYNQPGITWLRPKKH</sequence>
<feature type="transmembrane region" description="Helical" evidence="1">
    <location>
        <begin position="415"/>
        <end position="434"/>
    </location>
</feature>
<evidence type="ECO:0008006" key="4">
    <source>
        <dbReference type="Google" id="ProtNLM"/>
    </source>
</evidence>
<keyword evidence="1" id="KW-1133">Transmembrane helix</keyword>
<feature type="transmembrane region" description="Helical" evidence="1">
    <location>
        <begin position="472"/>
        <end position="492"/>
    </location>
</feature>
<feature type="transmembrane region" description="Helical" evidence="1">
    <location>
        <begin position="440"/>
        <end position="463"/>
    </location>
</feature>
<protein>
    <recommendedName>
        <fullName evidence="4">Glycosyltransferase RgtA/B/C/D-like domain-containing protein</fullName>
    </recommendedName>
</protein>
<organism evidence="2 3">
    <name type="scientific">Candidatus Lambdaproteobacteria bacterium RIFOXYD2_FULL_50_16</name>
    <dbReference type="NCBI Taxonomy" id="1817772"/>
    <lineage>
        <taxon>Bacteria</taxon>
        <taxon>Pseudomonadati</taxon>
        <taxon>Pseudomonadota</taxon>
        <taxon>Candidatus Lambdaproteobacteria</taxon>
    </lineage>
</organism>
<feature type="transmembrane region" description="Helical" evidence="1">
    <location>
        <begin position="267"/>
        <end position="300"/>
    </location>
</feature>
<evidence type="ECO:0000313" key="2">
    <source>
        <dbReference type="EMBL" id="OGG94902.1"/>
    </source>
</evidence>
<feature type="transmembrane region" description="Helical" evidence="1">
    <location>
        <begin position="243"/>
        <end position="261"/>
    </location>
</feature>
<proteinExistence type="predicted"/>
<feature type="transmembrane region" description="Helical" evidence="1">
    <location>
        <begin position="312"/>
        <end position="332"/>
    </location>
</feature>
<feature type="transmembrane region" description="Helical" evidence="1">
    <location>
        <begin position="101"/>
        <end position="119"/>
    </location>
</feature>
<dbReference type="Proteomes" id="UP000178449">
    <property type="component" value="Unassembled WGS sequence"/>
</dbReference>
<gene>
    <name evidence="2" type="ORF">A2527_10010</name>
</gene>
<feature type="transmembrane region" description="Helical" evidence="1">
    <location>
        <begin position="214"/>
        <end position="231"/>
    </location>
</feature>